<evidence type="ECO:0000313" key="2">
    <source>
        <dbReference type="EMBL" id="CAA7028571.1"/>
    </source>
</evidence>
<dbReference type="AlphaFoldDB" id="A0A6D2II53"/>
<organism evidence="2 3">
    <name type="scientific">Microthlaspi erraticum</name>
    <dbReference type="NCBI Taxonomy" id="1685480"/>
    <lineage>
        <taxon>Eukaryota</taxon>
        <taxon>Viridiplantae</taxon>
        <taxon>Streptophyta</taxon>
        <taxon>Embryophyta</taxon>
        <taxon>Tracheophyta</taxon>
        <taxon>Spermatophyta</taxon>
        <taxon>Magnoliopsida</taxon>
        <taxon>eudicotyledons</taxon>
        <taxon>Gunneridae</taxon>
        <taxon>Pentapetalae</taxon>
        <taxon>rosids</taxon>
        <taxon>malvids</taxon>
        <taxon>Brassicales</taxon>
        <taxon>Brassicaceae</taxon>
        <taxon>Coluteocarpeae</taxon>
        <taxon>Microthlaspi</taxon>
    </lineage>
</organism>
<dbReference type="EMBL" id="CACVBM020001070">
    <property type="protein sequence ID" value="CAA7028571.1"/>
    <property type="molecule type" value="Genomic_DNA"/>
</dbReference>
<accession>A0A6D2II53</accession>
<evidence type="ECO:0000313" key="3">
    <source>
        <dbReference type="Proteomes" id="UP000467841"/>
    </source>
</evidence>
<name>A0A6D2II53_9BRAS</name>
<gene>
    <name evidence="2" type="ORF">MERR_LOCUS15806</name>
</gene>
<feature type="compositionally biased region" description="Polar residues" evidence="1">
    <location>
        <begin position="48"/>
        <end position="62"/>
    </location>
</feature>
<sequence length="88" mass="9216">MTLLHLPPVLPLPARSLSSLSVFDRSSSSLMVSERPAELLRTELSSLPFNSPEQPRCASSLSHFGVSHPGAAATSAETTGSVRTTAAL</sequence>
<keyword evidence="3" id="KW-1185">Reference proteome</keyword>
<feature type="compositionally biased region" description="Low complexity" evidence="1">
    <location>
        <begin position="70"/>
        <end position="81"/>
    </location>
</feature>
<proteinExistence type="predicted"/>
<comment type="caution">
    <text evidence="2">The sequence shown here is derived from an EMBL/GenBank/DDBJ whole genome shotgun (WGS) entry which is preliminary data.</text>
</comment>
<feature type="region of interest" description="Disordered" evidence="1">
    <location>
        <begin position="48"/>
        <end position="88"/>
    </location>
</feature>
<reference evidence="2" key="1">
    <citation type="submission" date="2020-01" db="EMBL/GenBank/DDBJ databases">
        <authorList>
            <person name="Mishra B."/>
        </authorList>
    </citation>
    <scope>NUCLEOTIDE SEQUENCE [LARGE SCALE GENOMIC DNA]</scope>
</reference>
<dbReference type="Proteomes" id="UP000467841">
    <property type="component" value="Unassembled WGS sequence"/>
</dbReference>
<protein>
    <submittedName>
        <fullName evidence="2">Uncharacterized protein</fullName>
    </submittedName>
</protein>
<evidence type="ECO:0000256" key="1">
    <source>
        <dbReference type="SAM" id="MobiDB-lite"/>
    </source>
</evidence>